<comment type="similarity">
    <text evidence="1">Belongs to the DENND6 family.</text>
</comment>
<sequence length="584" mass="66784">MAVEVDGGLVGGDENYKQLFRRLSLGNESRKSPTTLPWDRFQNWLHCVCVVTFDLELGQAMEMIYPSHVKLTEKEKTSICYLSFPDSNSGCMGDTQFHFRIRQCPGRKSLGPAMNDYNRDCPTALQSDPGYYYGFVYFRQTKDKTIRRGYFQKSVVLISKLPFFILFNYLVGVIAPEYFTNGEPSLEAACHDIDQWPPPVPGETLNLPFMGTVVQIRVPSRTDKLIGNSQATPKSPLIPANNILPTLHEVDLFSVFQPVLPHIQMLWELVLTGEPLVVMASLPTVCTSTVQALVSIIWPLKYSMDYRPYFTIHDSEFSEYTTKTQAPPSVILGVTNPFFAKMLQHWPHVIRIGEMMQGSSKSMSRLKKGGNLKTLHSKPGVYTRYKPYLNKDKSILKKLVKGVQAKRPVEVQTAMLRRYLLELTQSFMIPLERYVASLMPLQRNICPHKGAPCLRPFDIDQFLKTVDQSGPQLTSGLKGDWVGLYRRFFTSANFDSWLRSRQLEVNQKLQALHLEALCQTDLLSWIRDKEEVEIVDLILRLREKLSLAQNNEIPVSRDTIKELQRHLEMIIVSLPEDLQSVLRK</sequence>
<evidence type="ECO:0000313" key="4">
    <source>
        <dbReference type="Proteomes" id="UP001209878"/>
    </source>
</evidence>
<dbReference type="Proteomes" id="UP001209878">
    <property type="component" value="Unassembled WGS sequence"/>
</dbReference>
<organism evidence="3 4">
    <name type="scientific">Ridgeia piscesae</name>
    <name type="common">Tubeworm</name>
    <dbReference type="NCBI Taxonomy" id="27915"/>
    <lineage>
        <taxon>Eukaryota</taxon>
        <taxon>Metazoa</taxon>
        <taxon>Spiralia</taxon>
        <taxon>Lophotrochozoa</taxon>
        <taxon>Annelida</taxon>
        <taxon>Polychaeta</taxon>
        <taxon>Sedentaria</taxon>
        <taxon>Canalipalpata</taxon>
        <taxon>Sabellida</taxon>
        <taxon>Siboglinidae</taxon>
        <taxon>Ridgeia</taxon>
    </lineage>
</organism>
<evidence type="ECO:0000259" key="2">
    <source>
        <dbReference type="PROSITE" id="PS50211"/>
    </source>
</evidence>
<name>A0AAD9ULW9_RIDPI</name>
<dbReference type="InterPro" id="IPR037516">
    <property type="entry name" value="Tripartite_DENN"/>
</dbReference>
<dbReference type="PANTHER" id="PTHR13677:SF0">
    <property type="entry name" value="LD41638P"/>
    <property type="match status" value="1"/>
</dbReference>
<dbReference type="AlphaFoldDB" id="A0AAD9ULW9"/>
<dbReference type="PANTHER" id="PTHR13677">
    <property type="entry name" value="LD41638P"/>
    <property type="match status" value="1"/>
</dbReference>
<dbReference type="InterPro" id="IPR001194">
    <property type="entry name" value="cDENN_dom"/>
</dbReference>
<dbReference type="PROSITE" id="PS50211">
    <property type="entry name" value="DENN"/>
    <property type="match status" value="1"/>
</dbReference>
<dbReference type="GO" id="GO:0005085">
    <property type="term" value="F:guanyl-nucleotide exchange factor activity"/>
    <property type="evidence" value="ECO:0007669"/>
    <property type="project" value="InterPro"/>
</dbReference>
<dbReference type="EMBL" id="JAODUO010000001">
    <property type="protein sequence ID" value="KAK2194231.1"/>
    <property type="molecule type" value="Genomic_DNA"/>
</dbReference>
<keyword evidence="4" id="KW-1185">Reference proteome</keyword>
<feature type="domain" description="UDENN" evidence="2">
    <location>
        <begin position="46"/>
        <end position="504"/>
    </location>
</feature>
<dbReference type="GO" id="GO:0055037">
    <property type="term" value="C:recycling endosome"/>
    <property type="evidence" value="ECO:0007669"/>
    <property type="project" value="TreeGrafter"/>
</dbReference>
<comment type="caution">
    <text evidence="3">The sequence shown here is derived from an EMBL/GenBank/DDBJ whole genome shotgun (WGS) entry which is preliminary data.</text>
</comment>
<gene>
    <name evidence="3" type="ORF">NP493_1g03008</name>
</gene>
<accession>A0AAD9ULW9</accession>
<reference evidence="3" key="1">
    <citation type="journal article" date="2023" name="Mol. Biol. Evol.">
        <title>Third-Generation Sequencing Reveals the Adaptive Role of the Epigenome in Three Deep-Sea Polychaetes.</title>
        <authorList>
            <person name="Perez M."/>
            <person name="Aroh O."/>
            <person name="Sun Y."/>
            <person name="Lan Y."/>
            <person name="Juniper S.K."/>
            <person name="Young C.R."/>
            <person name="Angers B."/>
            <person name="Qian P.Y."/>
        </authorList>
    </citation>
    <scope>NUCLEOTIDE SEQUENCE</scope>
    <source>
        <strain evidence="3">R07B-5</strain>
    </source>
</reference>
<dbReference type="InterPro" id="IPR024224">
    <property type="entry name" value="DENND6"/>
</dbReference>
<evidence type="ECO:0000256" key="1">
    <source>
        <dbReference type="ARBA" id="ARBA00007159"/>
    </source>
</evidence>
<dbReference type="Pfam" id="PF02141">
    <property type="entry name" value="DENN"/>
    <property type="match status" value="1"/>
</dbReference>
<proteinExistence type="inferred from homology"/>
<evidence type="ECO:0000313" key="3">
    <source>
        <dbReference type="EMBL" id="KAK2194231.1"/>
    </source>
</evidence>
<protein>
    <recommendedName>
        <fullName evidence="2">UDENN domain-containing protein</fullName>
    </recommendedName>
</protein>